<comment type="caution">
    <text evidence="1">The sequence shown here is derived from an EMBL/GenBank/DDBJ whole genome shotgun (WGS) entry which is preliminary data.</text>
</comment>
<proteinExistence type="predicted"/>
<name>A0ACA9LSU1_9GLOM</name>
<protein>
    <submittedName>
        <fullName evidence="1">14404_t:CDS:1</fullName>
    </submittedName>
</protein>
<keyword evidence="2" id="KW-1185">Reference proteome</keyword>
<dbReference type="Proteomes" id="UP000789366">
    <property type="component" value="Unassembled WGS sequence"/>
</dbReference>
<sequence length="129" mass="15021">MNLETGKSREVPKCAKCEQEFKDEENIVEGKNKSTNMSENNKIKKFKYPIGKCEALQCYLKKADKEDKELVGYSFNNSLIIDTEKNTVRPTGEREKIPTCLKCFLYEKPMMENRMAEEKIRNPGIIPYK</sequence>
<dbReference type="EMBL" id="CAJVPW010004933">
    <property type="protein sequence ID" value="CAG8547607.1"/>
    <property type="molecule type" value="Genomic_DNA"/>
</dbReference>
<accession>A0ACA9LSU1</accession>
<reference evidence="1" key="1">
    <citation type="submission" date="2021-06" db="EMBL/GenBank/DDBJ databases">
        <authorList>
            <person name="Kallberg Y."/>
            <person name="Tangrot J."/>
            <person name="Rosling A."/>
        </authorList>
    </citation>
    <scope>NUCLEOTIDE SEQUENCE</scope>
    <source>
        <strain evidence="1">28 12/20/2015</strain>
    </source>
</reference>
<evidence type="ECO:0000313" key="2">
    <source>
        <dbReference type="Proteomes" id="UP000789366"/>
    </source>
</evidence>
<gene>
    <name evidence="1" type="ORF">SPELUC_LOCUS5072</name>
</gene>
<organism evidence="1 2">
    <name type="scientific">Cetraspora pellucida</name>
    <dbReference type="NCBI Taxonomy" id="1433469"/>
    <lineage>
        <taxon>Eukaryota</taxon>
        <taxon>Fungi</taxon>
        <taxon>Fungi incertae sedis</taxon>
        <taxon>Mucoromycota</taxon>
        <taxon>Glomeromycotina</taxon>
        <taxon>Glomeromycetes</taxon>
        <taxon>Diversisporales</taxon>
        <taxon>Gigasporaceae</taxon>
        <taxon>Cetraspora</taxon>
    </lineage>
</organism>
<evidence type="ECO:0000313" key="1">
    <source>
        <dbReference type="EMBL" id="CAG8547607.1"/>
    </source>
</evidence>